<name>L1IP14_GUITC</name>
<keyword evidence="2" id="KW-0732">Signal</keyword>
<feature type="region of interest" description="Disordered" evidence="1">
    <location>
        <begin position="299"/>
        <end position="321"/>
    </location>
</feature>
<organism evidence="3">
    <name type="scientific">Guillardia theta (strain CCMP2712)</name>
    <name type="common">Cryptophyte</name>
    <dbReference type="NCBI Taxonomy" id="905079"/>
    <lineage>
        <taxon>Eukaryota</taxon>
        <taxon>Cryptophyceae</taxon>
        <taxon>Pyrenomonadales</taxon>
        <taxon>Geminigeraceae</taxon>
        <taxon>Guillardia</taxon>
    </lineage>
</organism>
<feature type="compositionally biased region" description="Basic and acidic residues" evidence="1">
    <location>
        <begin position="473"/>
        <end position="486"/>
    </location>
</feature>
<reference evidence="4" key="3">
    <citation type="submission" date="2015-06" db="UniProtKB">
        <authorList>
            <consortium name="EnsemblProtists"/>
        </authorList>
    </citation>
    <scope>IDENTIFICATION</scope>
</reference>
<feature type="signal peptide" evidence="2">
    <location>
        <begin position="1"/>
        <end position="19"/>
    </location>
</feature>
<evidence type="ECO:0000256" key="2">
    <source>
        <dbReference type="SAM" id="SignalP"/>
    </source>
</evidence>
<dbReference type="KEGG" id="gtt:GUITHDRAFT_115770"/>
<dbReference type="EMBL" id="JH993052">
    <property type="protein sequence ID" value="EKX38008.1"/>
    <property type="molecule type" value="Genomic_DNA"/>
</dbReference>
<dbReference type="EnsemblProtists" id="EKX38008">
    <property type="protein sequence ID" value="EKX38008"/>
    <property type="gene ID" value="GUITHDRAFT_115770"/>
</dbReference>
<accession>L1IP14</accession>
<dbReference type="AlphaFoldDB" id="L1IP14"/>
<protein>
    <submittedName>
        <fullName evidence="3 4">Uncharacterized protein</fullName>
    </submittedName>
</protein>
<feature type="compositionally biased region" description="Basic and acidic residues" evidence="1">
    <location>
        <begin position="170"/>
        <end position="181"/>
    </location>
</feature>
<dbReference type="GeneID" id="17294766"/>
<dbReference type="RefSeq" id="XP_005824988.1">
    <property type="nucleotide sequence ID" value="XM_005824931.1"/>
</dbReference>
<dbReference type="HOGENOM" id="CLU_521237_0_0_1"/>
<feature type="region of interest" description="Disordered" evidence="1">
    <location>
        <begin position="339"/>
        <end position="376"/>
    </location>
</feature>
<feature type="region of interest" description="Disordered" evidence="1">
    <location>
        <begin position="105"/>
        <end position="199"/>
    </location>
</feature>
<feature type="compositionally biased region" description="Low complexity" evidence="1">
    <location>
        <begin position="349"/>
        <end position="367"/>
    </location>
</feature>
<proteinExistence type="predicted"/>
<feature type="compositionally biased region" description="Low complexity" evidence="1">
    <location>
        <begin position="142"/>
        <end position="158"/>
    </location>
</feature>
<feature type="compositionally biased region" description="Basic and acidic residues" evidence="1">
    <location>
        <begin position="436"/>
        <end position="453"/>
    </location>
</feature>
<reference evidence="3 5" key="1">
    <citation type="journal article" date="2012" name="Nature">
        <title>Algal genomes reveal evolutionary mosaicism and the fate of nucleomorphs.</title>
        <authorList>
            <consortium name="DOE Joint Genome Institute"/>
            <person name="Curtis B.A."/>
            <person name="Tanifuji G."/>
            <person name="Burki F."/>
            <person name="Gruber A."/>
            <person name="Irimia M."/>
            <person name="Maruyama S."/>
            <person name="Arias M.C."/>
            <person name="Ball S.G."/>
            <person name="Gile G.H."/>
            <person name="Hirakawa Y."/>
            <person name="Hopkins J.F."/>
            <person name="Kuo A."/>
            <person name="Rensing S.A."/>
            <person name="Schmutz J."/>
            <person name="Symeonidi A."/>
            <person name="Elias M."/>
            <person name="Eveleigh R.J."/>
            <person name="Herman E.K."/>
            <person name="Klute M.J."/>
            <person name="Nakayama T."/>
            <person name="Obornik M."/>
            <person name="Reyes-Prieto A."/>
            <person name="Armbrust E.V."/>
            <person name="Aves S.J."/>
            <person name="Beiko R.G."/>
            <person name="Coutinho P."/>
            <person name="Dacks J.B."/>
            <person name="Durnford D.G."/>
            <person name="Fast N.M."/>
            <person name="Green B.R."/>
            <person name="Grisdale C.J."/>
            <person name="Hempel F."/>
            <person name="Henrissat B."/>
            <person name="Hoppner M.P."/>
            <person name="Ishida K."/>
            <person name="Kim E."/>
            <person name="Koreny L."/>
            <person name="Kroth P.G."/>
            <person name="Liu Y."/>
            <person name="Malik S.B."/>
            <person name="Maier U.G."/>
            <person name="McRose D."/>
            <person name="Mock T."/>
            <person name="Neilson J.A."/>
            <person name="Onodera N.T."/>
            <person name="Poole A.M."/>
            <person name="Pritham E.J."/>
            <person name="Richards T.A."/>
            <person name="Rocap G."/>
            <person name="Roy S.W."/>
            <person name="Sarai C."/>
            <person name="Schaack S."/>
            <person name="Shirato S."/>
            <person name="Slamovits C.H."/>
            <person name="Spencer D.F."/>
            <person name="Suzuki S."/>
            <person name="Worden A.Z."/>
            <person name="Zauner S."/>
            <person name="Barry K."/>
            <person name="Bell C."/>
            <person name="Bharti A.K."/>
            <person name="Crow J.A."/>
            <person name="Grimwood J."/>
            <person name="Kramer R."/>
            <person name="Lindquist E."/>
            <person name="Lucas S."/>
            <person name="Salamov A."/>
            <person name="McFadden G.I."/>
            <person name="Lane C.E."/>
            <person name="Keeling P.J."/>
            <person name="Gray M.W."/>
            <person name="Grigoriev I.V."/>
            <person name="Archibald J.M."/>
        </authorList>
    </citation>
    <scope>NUCLEOTIDE SEQUENCE</scope>
    <source>
        <strain evidence="3 5">CCMP2712</strain>
    </source>
</reference>
<gene>
    <name evidence="3" type="ORF">GUITHDRAFT_115770</name>
</gene>
<feature type="chain" id="PRO_5008770241" evidence="2">
    <location>
        <begin position="20"/>
        <end position="523"/>
    </location>
</feature>
<dbReference type="Proteomes" id="UP000011087">
    <property type="component" value="Unassembled WGS sequence"/>
</dbReference>
<evidence type="ECO:0000313" key="5">
    <source>
        <dbReference type="Proteomes" id="UP000011087"/>
    </source>
</evidence>
<reference evidence="5" key="2">
    <citation type="submission" date="2012-11" db="EMBL/GenBank/DDBJ databases">
        <authorList>
            <person name="Kuo A."/>
            <person name="Curtis B.A."/>
            <person name="Tanifuji G."/>
            <person name="Burki F."/>
            <person name="Gruber A."/>
            <person name="Irimia M."/>
            <person name="Maruyama S."/>
            <person name="Arias M.C."/>
            <person name="Ball S.G."/>
            <person name="Gile G.H."/>
            <person name="Hirakawa Y."/>
            <person name="Hopkins J.F."/>
            <person name="Rensing S.A."/>
            <person name="Schmutz J."/>
            <person name="Symeonidi A."/>
            <person name="Elias M."/>
            <person name="Eveleigh R.J."/>
            <person name="Herman E.K."/>
            <person name="Klute M.J."/>
            <person name="Nakayama T."/>
            <person name="Obornik M."/>
            <person name="Reyes-Prieto A."/>
            <person name="Armbrust E.V."/>
            <person name="Aves S.J."/>
            <person name="Beiko R.G."/>
            <person name="Coutinho P."/>
            <person name="Dacks J.B."/>
            <person name="Durnford D.G."/>
            <person name="Fast N.M."/>
            <person name="Green B.R."/>
            <person name="Grisdale C."/>
            <person name="Hempe F."/>
            <person name="Henrissat B."/>
            <person name="Hoppner M.P."/>
            <person name="Ishida K.-I."/>
            <person name="Kim E."/>
            <person name="Koreny L."/>
            <person name="Kroth P.G."/>
            <person name="Liu Y."/>
            <person name="Malik S.-B."/>
            <person name="Maier U.G."/>
            <person name="McRose D."/>
            <person name="Mock T."/>
            <person name="Neilson J.A."/>
            <person name="Onodera N.T."/>
            <person name="Poole A.M."/>
            <person name="Pritham E.J."/>
            <person name="Richards T.A."/>
            <person name="Rocap G."/>
            <person name="Roy S.W."/>
            <person name="Sarai C."/>
            <person name="Schaack S."/>
            <person name="Shirato S."/>
            <person name="Slamovits C.H."/>
            <person name="Spencer D.F."/>
            <person name="Suzuki S."/>
            <person name="Worden A.Z."/>
            <person name="Zauner S."/>
            <person name="Barry K."/>
            <person name="Bell C."/>
            <person name="Bharti A.K."/>
            <person name="Crow J.A."/>
            <person name="Grimwood J."/>
            <person name="Kramer R."/>
            <person name="Lindquist E."/>
            <person name="Lucas S."/>
            <person name="Salamov A."/>
            <person name="McFadden G.I."/>
            <person name="Lane C.E."/>
            <person name="Keeling P.J."/>
            <person name="Gray M.W."/>
            <person name="Grigoriev I.V."/>
            <person name="Archibald J.M."/>
        </authorList>
    </citation>
    <scope>NUCLEOTIDE SEQUENCE</scope>
    <source>
        <strain evidence="5">CCMP2712</strain>
    </source>
</reference>
<sequence length="523" mass="57494">MRVGVALLVAAAMAGIVGGSGRAELLEDGDRAAPASELQLDQAGREQALNGIAMGTHGGADGLHNIPTQRPTWERGGATWVYGSIYGDGIRPQDSVWCDCDSPEECKAKCGGKEEQVEAPESPPKGQEEVQGEPPQEEQQEQQEQPAETQAEEAPAAEPEAEEAVPARPRYRDEKPREKASRQRQQQQQEEKRMGGTGYVLTLPQEGYEPKLPVSGQPVAYPAQQTSGWSNTQAAPTWTSAQATFENSGLVPSRWTSEDAAEHTLNLQQWRISILRSKLKQARLRKELMKVATVPIDLGRQSLHSRPRSDSRGQGESQEIDSLKKDLVAVASETASARPFSSRALTLRSPATSSSSQAAQSKATSPSNKHLASRLQDVQKKTLSLLHALSNRVDAVVAERKRSERLKRSKMLSSIRSHLRKQASEGPALRHVNAAVERKREEEERAARRKSEVGEVQSALGNIQKSVESSSEAVREEGKRSKRKEEKILAVRDKADKELDSLLKTVDEAIARKKWREKMRDGA</sequence>
<feature type="region of interest" description="Disordered" evidence="1">
    <location>
        <begin position="436"/>
        <end position="486"/>
    </location>
</feature>
<evidence type="ECO:0000313" key="4">
    <source>
        <dbReference type="EnsemblProtists" id="EKX38008"/>
    </source>
</evidence>
<feature type="compositionally biased region" description="Basic and acidic residues" evidence="1">
    <location>
        <begin position="105"/>
        <end position="116"/>
    </location>
</feature>
<keyword evidence="5" id="KW-1185">Reference proteome</keyword>
<evidence type="ECO:0000313" key="3">
    <source>
        <dbReference type="EMBL" id="EKX38008.1"/>
    </source>
</evidence>
<evidence type="ECO:0000256" key="1">
    <source>
        <dbReference type="SAM" id="MobiDB-lite"/>
    </source>
</evidence>
<dbReference type="PaxDb" id="55529-EKX38008"/>